<reference evidence="3 4" key="1">
    <citation type="submission" date="2019-04" db="EMBL/GenBank/DDBJ databases">
        <authorList>
            <person name="Alioto T."/>
            <person name="Alioto T."/>
        </authorList>
    </citation>
    <scope>NUCLEOTIDE SEQUENCE [LARGE SCALE GENOMIC DNA]</scope>
</reference>
<evidence type="ECO:0000259" key="1">
    <source>
        <dbReference type="Pfam" id="PF21477"/>
    </source>
</evidence>
<organism evidence="3 4">
    <name type="scientific">Marmota monax</name>
    <name type="common">Woodchuck</name>
    <dbReference type="NCBI Taxonomy" id="9995"/>
    <lineage>
        <taxon>Eukaryota</taxon>
        <taxon>Metazoa</taxon>
        <taxon>Chordata</taxon>
        <taxon>Craniata</taxon>
        <taxon>Vertebrata</taxon>
        <taxon>Euteleostomi</taxon>
        <taxon>Mammalia</taxon>
        <taxon>Eutheria</taxon>
        <taxon>Euarchontoglires</taxon>
        <taxon>Glires</taxon>
        <taxon>Rodentia</taxon>
        <taxon>Sciuromorpha</taxon>
        <taxon>Sciuridae</taxon>
        <taxon>Xerinae</taxon>
        <taxon>Marmotini</taxon>
        <taxon>Marmota</taxon>
    </lineage>
</organism>
<dbReference type="SUPFAM" id="SSF50729">
    <property type="entry name" value="PH domain-like"/>
    <property type="match status" value="1"/>
</dbReference>
<accession>A0A5E4D5L0</accession>
<dbReference type="InterPro" id="IPR049385">
    <property type="entry name" value="FAK1-like_FERM_C"/>
</dbReference>
<name>A0A5E4D5L0_MARMO</name>
<feature type="domain" description="FAK1-like FERM" evidence="1">
    <location>
        <begin position="8"/>
        <end position="61"/>
    </location>
</feature>
<dbReference type="Proteomes" id="UP000335636">
    <property type="component" value="Unassembled WGS sequence"/>
</dbReference>
<evidence type="ECO:0000313" key="3">
    <source>
        <dbReference type="EMBL" id="VTJ88189.1"/>
    </source>
</evidence>
<dbReference type="Proteomes" id="UP000662637">
    <property type="component" value="Unassembled WGS sequence"/>
</dbReference>
<dbReference type="Pfam" id="PF21477">
    <property type="entry name" value="FERM_C_FAK1"/>
    <property type="match status" value="1"/>
</dbReference>
<keyword evidence="4" id="KW-1185">Reference proteome</keyword>
<evidence type="ECO:0000313" key="4">
    <source>
        <dbReference type="Proteomes" id="UP000335636"/>
    </source>
</evidence>
<sequence>MLLRPPSSPQPTCLAEFKQIRSIRCLPLEEGQAVLQLGIEGSPQSLSIKSSSLAEAENMADS</sequence>
<gene>
    <name evidence="2" type="ORF">GHT09_015444</name>
    <name evidence="3" type="ORF">MONAX_5E027307</name>
</gene>
<dbReference type="InterPro" id="IPR011993">
    <property type="entry name" value="PH-like_dom_sf"/>
</dbReference>
<dbReference type="EMBL" id="WJEC01004717">
    <property type="protein sequence ID" value="KAF7473886.1"/>
    <property type="molecule type" value="Genomic_DNA"/>
</dbReference>
<dbReference type="AlphaFoldDB" id="A0A5E4D5L0"/>
<reference evidence="2" key="2">
    <citation type="submission" date="2020-08" db="EMBL/GenBank/DDBJ databases">
        <authorList>
            <person name="Shumante A."/>
            <person name="Zimin A.V."/>
            <person name="Puiu D."/>
            <person name="Salzberg S.L."/>
        </authorList>
    </citation>
    <scope>NUCLEOTIDE SEQUENCE</scope>
    <source>
        <strain evidence="2">WC2-LM</strain>
        <tissue evidence="2">Liver</tissue>
    </source>
</reference>
<protein>
    <recommendedName>
        <fullName evidence="1">FAK1-like FERM domain-containing protein</fullName>
    </recommendedName>
</protein>
<dbReference type="Gene3D" id="2.30.29.30">
    <property type="entry name" value="Pleckstrin-homology domain (PH domain)/Phosphotyrosine-binding domain (PTB)"/>
    <property type="match status" value="1"/>
</dbReference>
<proteinExistence type="predicted"/>
<dbReference type="EMBL" id="CABDUW010002846">
    <property type="protein sequence ID" value="VTJ88189.1"/>
    <property type="molecule type" value="Genomic_DNA"/>
</dbReference>
<evidence type="ECO:0000313" key="2">
    <source>
        <dbReference type="EMBL" id="KAF7473886.1"/>
    </source>
</evidence>